<dbReference type="STRING" id="1121345.SAMN02745217_02884"/>
<dbReference type="EMBL" id="FRFD01000008">
    <property type="protein sequence ID" value="SHO50767.1"/>
    <property type="molecule type" value="Genomic_DNA"/>
</dbReference>
<protein>
    <submittedName>
        <fullName evidence="1">Uncharacterized protein</fullName>
    </submittedName>
</protein>
<dbReference type="RefSeq" id="WP_073589538.1">
    <property type="nucleotide sequence ID" value="NZ_FRFD01000008.1"/>
</dbReference>
<name>A0A1M7YDQ0_9FIRM</name>
<evidence type="ECO:0000313" key="2">
    <source>
        <dbReference type="Proteomes" id="UP000184612"/>
    </source>
</evidence>
<dbReference type="AlphaFoldDB" id="A0A1M7YDQ0"/>
<accession>A0A1M7YDQ0</accession>
<keyword evidence="2" id="KW-1185">Reference proteome</keyword>
<organism evidence="1 2">
    <name type="scientific">Anaerocolumna xylanovorans DSM 12503</name>
    <dbReference type="NCBI Taxonomy" id="1121345"/>
    <lineage>
        <taxon>Bacteria</taxon>
        <taxon>Bacillati</taxon>
        <taxon>Bacillota</taxon>
        <taxon>Clostridia</taxon>
        <taxon>Lachnospirales</taxon>
        <taxon>Lachnospiraceae</taxon>
        <taxon>Anaerocolumna</taxon>
    </lineage>
</organism>
<dbReference type="Proteomes" id="UP000184612">
    <property type="component" value="Unassembled WGS sequence"/>
</dbReference>
<reference evidence="1 2" key="1">
    <citation type="submission" date="2016-12" db="EMBL/GenBank/DDBJ databases">
        <authorList>
            <person name="Song W.-J."/>
            <person name="Kurnit D.M."/>
        </authorList>
    </citation>
    <scope>NUCLEOTIDE SEQUENCE [LARGE SCALE GENOMIC DNA]</scope>
    <source>
        <strain evidence="1 2">DSM 12503</strain>
    </source>
</reference>
<evidence type="ECO:0000313" key="1">
    <source>
        <dbReference type="EMBL" id="SHO50767.1"/>
    </source>
</evidence>
<proteinExistence type="predicted"/>
<sequence>MYGNTKVKRTPGKWKRNDIIILLLMVMCVFLIMERNVIFAEGNPLLYIKPMFILATGKDYTEIERKDADNNKEKVYLTKRNGQDELFVYLEKTYQLEYKEQNGGSYLFEGADGEKVLTGRRYLKYYIVWRISDKS</sequence>
<gene>
    <name evidence="1" type="ORF">SAMN02745217_02884</name>
</gene>